<dbReference type="OrthoDB" id="4035846at2759"/>
<name>A0A1G4KEW0_9SACH</name>
<protein>
    <submittedName>
        <fullName evidence="2">LAME_0H07008g1_1</fullName>
    </submittedName>
</protein>
<gene>
    <name evidence="2" type="ORF">LAME_0H07008G</name>
</gene>
<evidence type="ECO:0000256" key="1">
    <source>
        <dbReference type="SAM" id="Phobius"/>
    </source>
</evidence>
<dbReference type="AlphaFoldDB" id="A0A1G4KEW0"/>
<organism evidence="2 3">
    <name type="scientific">Lachancea meyersii CBS 8951</name>
    <dbReference type="NCBI Taxonomy" id="1266667"/>
    <lineage>
        <taxon>Eukaryota</taxon>
        <taxon>Fungi</taxon>
        <taxon>Dikarya</taxon>
        <taxon>Ascomycota</taxon>
        <taxon>Saccharomycotina</taxon>
        <taxon>Saccharomycetes</taxon>
        <taxon>Saccharomycetales</taxon>
        <taxon>Saccharomycetaceae</taxon>
        <taxon>Lachancea</taxon>
    </lineage>
</organism>
<sequence length="68" mass="7860">MKPEKAYLGVVLVSYVYIAVALATIWKFWTDPLRLYYLSAVLLAPVPFWLWSVISWTGAEIFAHAKRE</sequence>
<evidence type="ECO:0000313" key="3">
    <source>
        <dbReference type="Proteomes" id="UP000191144"/>
    </source>
</evidence>
<accession>A0A1G4KEW0</accession>
<keyword evidence="3" id="KW-1185">Reference proteome</keyword>
<dbReference type="Proteomes" id="UP000191144">
    <property type="component" value="Chromosome H"/>
</dbReference>
<keyword evidence="1" id="KW-0472">Membrane</keyword>
<dbReference type="EMBL" id="LT598480">
    <property type="protein sequence ID" value="SCV03012.1"/>
    <property type="molecule type" value="Genomic_DNA"/>
</dbReference>
<feature type="transmembrane region" description="Helical" evidence="1">
    <location>
        <begin position="7"/>
        <end position="29"/>
    </location>
</feature>
<evidence type="ECO:0000313" key="2">
    <source>
        <dbReference type="EMBL" id="SCV03012.1"/>
    </source>
</evidence>
<keyword evidence="1" id="KW-0812">Transmembrane</keyword>
<proteinExistence type="predicted"/>
<reference evidence="3" key="1">
    <citation type="submission" date="2016-03" db="EMBL/GenBank/DDBJ databases">
        <authorList>
            <person name="Devillers Hugo."/>
        </authorList>
    </citation>
    <scope>NUCLEOTIDE SEQUENCE [LARGE SCALE GENOMIC DNA]</scope>
</reference>
<feature type="transmembrane region" description="Helical" evidence="1">
    <location>
        <begin position="35"/>
        <end position="59"/>
    </location>
</feature>
<keyword evidence="1" id="KW-1133">Transmembrane helix</keyword>